<dbReference type="OrthoDB" id="3694612at2"/>
<evidence type="ECO:0000313" key="2">
    <source>
        <dbReference type="EMBL" id="BBZ34926.1"/>
    </source>
</evidence>
<dbReference type="InterPro" id="IPR003594">
    <property type="entry name" value="HATPase_dom"/>
</dbReference>
<proteinExistence type="predicted"/>
<dbReference type="EMBL" id="AP022612">
    <property type="protein sequence ID" value="BBZ34926.1"/>
    <property type="molecule type" value="Genomic_DNA"/>
</dbReference>
<keyword evidence="3" id="KW-1185">Reference proteome</keyword>
<dbReference type="AlphaFoldDB" id="A0A7I7Y012"/>
<dbReference type="RefSeq" id="WP_085149034.1">
    <property type="nucleotide sequence ID" value="NZ_AP022612.1"/>
</dbReference>
<dbReference type="Pfam" id="PF13581">
    <property type="entry name" value="HATPase_c_2"/>
    <property type="match status" value="1"/>
</dbReference>
<dbReference type="InterPro" id="IPR036890">
    <property type="entry name" value="HATPase_C_sf"/>
</dbReference>
<reference evidence="2" key="1">
    <citation type="journal article" date="2019" name="Emerg. Microbes Infect.">
        <title>Comprehensive subspecies identification of 175 nontuberculous mycobacteria species based on 7547 genomic profiles.</title>
        <authorList>
            <person name="Matsumoto Y."/>
            <person name="Kinjo T."/>
            <person name="Motooka D."/>
            <person name="Nabeya D."/>
            <person name="Jung N."/>
            <person name="Uechi K."/>
            <person name="Horii T."/>
            <person name="Iida T."/>
            <person name="Fujita J."/>
            <person name="Nakamura S."/>
        </authorList>
    </citation>
    <scope>NUCLEOTIDE SEQUENCE [LARGE SCALE GENOMIC DNA]</scope>
    <source>
        <strain evidence="2">JCM 13671</strain>
    </source>
</reference>
<name>A0A7I7Y012_9MYCO</name>
<reference evidence="2" key="2">
    <citation type="submission" date="2020-02" db="EMBL/GenBank/DDBJ databases">
        <authorList>
            <person name="Matsumoto Y."/>
            <person name="Motooka D."/>
            <person name="Nakamura S."/>
        </authorList>
    </citation>
    <scope>NUCLEOTIDE SEQUENCE</scope>
    <source>
        <strain evidence="2">JCM 13671</strain>
    </source>
</reference>
<evidence type="ECO:0000259" key="1">
    <source>
        <dbReference type="Pfam" id="PF13581"/>
    </source>
</evidence>
<organism evidence="2 3">
    <name type="scientific">Mycolicibacterium confluentis</name>
    <dbReference type="NCBI Taxonomy" id="28047"/>
    <lineage>
        <taxon>Bacteria</taxon>
        <taxon>Bacillati</taxon>
        <taxon>Actinomycetota</taxon>
        <taxon>Actinomycetes</taxon>
        <taxon>Mycobacteriales</taxon>
        <taxon>Mycobacteriaceae</taxon>
        <taxon>Mycolicibacterium</taxon>
    </lineage>
</organism>
<evidence type="ECO:0000313" key="3">
    <source>
        <dbReference type="Proteomes" id="UP000466931"/>
    </source>
</evidence>
<feature type="domain" description="Histidine kinase/HSP90-like ATPase" evidence="1">
    <location>
        <begin position="27"/>
        <end position="94"/>
    </location>
</feature>
<dbReference type="Gene3D" id="3.30.565.10">
    <property type="entry name" value="Histidine kinase-like ATPase, C-terminal domain"/>
    <property type="match status" value="1"/>
</dbReference>
<gene>
    <name evidence="2" type="primary">rsbW</name>
    <name evidence="2" type="ORF">MCNF_35310</name>
</gene>
<protein>
    <submittedName>
        <fullName evidence="2">Anti-sigma-F factor RsbW</fullName>
    </submittedName>
</protein>
<sequence length="150" mass="15852">MTNAEGAEARIDTGSARSESAIEVRVAAQLENLAAVRTVIGAMGTFEDLDLDAVADLRLAVDEACTRLIRSAGPGATLVLVIDPRPTEVVVEVSTATLNVEDILTPGSFSWHVLTSLTDDVRTFTDGRSINGAEQVFGIALTTRRVSPGR</sequence>
<dbReference type="Proteomes" id="UP000466931">
    <property type="component" value="Chromosome"/>
</dbReference>
<accession>A0A7I7Y012</accession>